<feature type="repeat" description="ARM" evidence="2">
    <location>
        <begin position="704"/>
        <end position="746"/>
    </location>
</feature>
<dbReference type="InterPro" id="IPR016024">
    <property type="entry name" value="ARM-type_fold"/>
</dbReference>
<gene>
    <name evidence="5" type="ORF">F2Q69_00062253</name>
</gene>
<evidence type="ECO:0000256" key="1">
    <source>
        <dbReference type="ARBA" id="ARBA00022737"/>
    </source>
</evidence>
<dbReference type="InterPro" id="IPR006553">
    <property type="entry name" value="Leu-rich_rpt_Cys-con_subtyp"/>
</dbReference>
<dbReference type="InterPro" id="IPR011989">
    <property type="entry name" value="ARM-like"/>
</dbReference>
<sequence length="1011" mass="110629">MNPRVCQRVDEDGKDKSRKVRQRVDEDGSDLSRRVRQRVDEDGKDKVGGAPSYLLTGDEDAAQKVQESSKDWSSLTYDLMLHVFTLLDNRDRASLASTCTTLRSLGASPYLWSSLDLRAHRFDDSAAASLADRCADLEKVRFDGLDSAAALVNLKARKLREITGESCENLTDATLSMIIARHEALESLELGRGFGDRITSQAIKIIAICCPKLKKLRISRMIDVSAEAILSLAEHCPLLSDVGFLDCLNINEEALGKVVSLRYLTVTRTLNMDWRAAAESWGKLPNLTGLDVSRTGVDHGTVSRLLTSSKSLKVVCALNCPVLEHDADFNPGTFEGKLLIAKFNDTLNGIASLFFEDNSSKMMPEDDTRRWLEGNLSRTLLSLTESNLLGLNGFWQKDGAKLFLRLMQSSQEEVQERATRGLASFIHLSDDSDSIYRERADSVVRDGGIPILFKLAESWKESFQSEAAKAIANLSLNADAAKAVSEEGGVSVLLGLAKSKNRLVAQEAAGAIWNLSLGDAYKAISRDGGVNVLMDLLFRWSYDYGELMERAAGALANLAGDDKCSMDIAKAGGANALVTLARNCEYEGAREHAVRGLANLAAHDDSNNNNAAIGEVPRALETIIQLTRSRHGGVKQEAAGALWNLAYDENNRELIAELGGVEASVALANSCMNNTSRDLQKSAAGALWSLSNSEDHSIVIGREGGIPPLVALARSQYEDVHEVAAGALWNLSFNHVNALRIVEEEGVLALGRMCTSSPSKMARFLAALTLAYIFDRRMDESVRASPKHLANIRRSGLKYIESYINTFMDPQTLATAASSYTSSMLAKVLKRVRIPEVDILRCSGKEIERFVTMLRNPSPVLKKIAAFALLQFTVPETSHAEHHASLMHDTGYPKLLRIAAAAASMPHEAKIFAKIVLRNLEHHQPECSKGKRGAGVNALVDIKLPQFIFDIVGKTYTFQFKASKWCGSRRGREYSANHQPSSSVVPGIVRSASTSLMLDPNENEQKKGCRA</sequence>
<dbReference type="Gene3D" id="3.80.10.10">
    <property type="entry name" value="Ribonuclease Inhibitor"/>
    <property type="match status" value="1"/>
</dbReference>
<comment type="caution">
    <text evidence="5">The sequence shown here is derived from an EMBL/GenBank/DDBJ whole genome shotgun (WGS) entry which is preliminary data.</text>
</comment>
<feature type="domain" description="F-box" evidence="4">
    <location>
        <begin position="78"/>
        <end position="118"/>
    </location>
</feature>
<dbReference type="InterPro" id="IPR000225">
    <property type="entry name" value="Armadillo"/>
</dbReference>
<dbReference type="Proteomes" id="UP000712600">
    <property type="component" value="Unassembled WGS sequence"/>
</dbReference>
<evidence type="ECO:0000313" key="5">
    <source>
        <dbReference type="EMBL" id="KAF3571154.1"/>
    </source>
</evidence>
<dbReference type="SMART" id="SM00185">
    <property type="entry name" value="ARM"/>
    <property type="match status" value="7"/>
</dbReference>
<protein>
    <recommendedName>
        <fullName evidence="4">F-box domain-containing protein</fullName>
    </recommendedName>
</protein>
<dbReference type="EMBL" id="QGKX02000095">
    <property type="protein sequence ID" value="KAF3571154.1"/>
    <property type="molecule type" value="Genomic_DNA"/>
</dbReference>
<dbReference type="PANTHER" id="PTHR46976">
    <property type="entry name" value="PROTEIN ARABIDILLO 1"/>
    <property type="match status" value="1"/>
</dbReference>
<evidence type="ECO:0000256" key="3">
    <source>
        <dbReference type="SAM" id="MobiDB-lite"/>
    </source>
</evidence>
<dbReference type="InterPro" id="IPR032675">
    <property type="entry name" value="LRR_dom_sf"/>
</dbReference>
<reference evidence="5" key="1">
    <citation type="submission" date="2019-12" db="EMBL/GenBank/DDBJ databases">
        <title>Genome sequencing and annotation of Brassica cretica.</title>
        <authorList>
            <person name="Studholme D.J."/>
            <person name="Sarris P."/>
        </authorList>
    </citation>
    <scope>NUCLEOTIDE SEQUENCE</scope>
    <source>
        <strain evidence="5">PFS-109/04</strain>
        <tissue evidence="5">Leaf</tissue>
    </source>
</reference>
<evidence type="ECO:0000259" key="4">
    <source>
        <dbReference type="Pfam" id="PF12937"/>
    </source>
</evidence>
<evidence type="ECO:0000313" key="6">
    <source>
        <dbReference type="Proteomes" id="UP000712600"/>
    </source>
</evidence>
<dbReference type="Pfam" id="PF12937">
    <property type="entry name" value="F-box-like"/>
    <property type="match status" value="1"/>
</dbReference>
<feature type="region of interest" description="Disordered" evidence="3">
    <location>
        <begin position="1"/>
        <end position="53"/>
    </location>
</feature>
<dbReference type="SMART" id="SM00367">
    <property type="entry name" value="LRR_CC"/>
    <property type="match status" value="3"/>
</dbReference>
<dbReference type="Pfam" id="PF00514">
    <property type="entry name" value="Arm"/>
    <property type="match status" value="3"/>
</dbReference>
<proteinExistence type="predicted"/>
<dbReference type="SUPFAM" id="SSF48371">
    <property type="entry name" value="ARM repeat"/>
    <property type="match status" value="2"/>
</dbReference>
<dbReference type="SUPFAM" id="SSF52047">
    <property type="entry name" value="RNI-like"/>
    <property type="match status" value="1"/>
</dbReference>
<organism evidence="5 6">
    <name type="scientific">Brassica cretica</name>
    <name type="common">Mustard</name>
    <dbReference type="NCBI Taxonomy" id="69181"/>
    <lineage>
        <taxon>Eukaryota</taxon>
        <taxon>Viridiplantae</taxon>
        <taxon>Streptophyta</taxon>
        <taxon>Embryophyta</taxon>
        <taxon>Tracheophyta</taxon>
        <taxon>Spermatophyta</taxon>
        <taxon>Magnoliopsida</taxon>
        <taxon>eudicotyledons</taxon>
        <taxon>Gunneridae</taxon>
        <taxon>Pentapetalae</taxon>
        <taxon>rosids</taxon>
        <taxon>malvids</taxon>
        <taxon>Brassicales</taxon>
        <taxon>Brassicaceae</taxon>
        <taxon>Brassiceae</taxon>
        <taxon>Brassica</taxon>
    </lineage>
</organism>
<feature type="repeat" description="ARM" evidence="2">
    <location>
        <begin position="659"/>
        <end position="705"/>
    </location>
</feature>
<feature type="repeat" description="ARM" evidence="2">
    <location>
        <begin position="447"/>
        <end position="489"/>
    </location>
</feature>
<dbReference type="PROSITE" id="PS50176">
    <property type="entry name" value="ARM_REPEAT"/>
    <property type="match status" value="5"/>
</dbReference>
<keyword evidence="1" id="KW-0677">Repeat</keyword>
<dbReference type="Gene3D" id="1.25.10.10">
    <property type="entry name" value="Leucine-rich Repeat Variant"/>
    <property type="match status" value="2"/>
</dbReference>
<dbReference type="AlphaFoldDB" id="A0A8S9RDU8"/>
<evidence type="ECO:0000256" key="2">
    <source>
        <dbReference type="PROSITE-ProRule" id="PRU00259"/>
    </source>
</evidence>
<dbReference type="PANTHER" id="PTHR46976:SF5">
    <property type="entry name" value="F-BOX DOMAIN-CONTAINING PROTEIN"/>
    <property type="match status" value="1"/>
</dbReference>
<feature type="compositionally biased region" description="Basic and acidic residues" evidence="3">
    <location>
        <begin position="22"/>
        <end position="47"/>
    </location>
</feature>
<feature type="repeat" description="ARM" evidence="2">
    <location>
        <begin position="528"/>
        <end position="573"/>
    </location>
</feature>
<dbReference type="InterPro" id="IPR001810">
    <property type="entry name" value="F-box_dom"/>
</dbReference>
<feature type="repeat" description="ARM" evidence="2">
    <location>
        <begin position="618"/>
        <end position="660"/>
    </location>
</feature>
<accession>A0A8S9RDU8</accession>
<name>A0A8S9RDU8_BRACR</name>